<gene>
    <name evidence="10" type="ORF">THITH_07655</name>
</gene>
<dbReference type="GO" id="GO:0009117">
    <property type="term" value="P:nucleotide metabolic process"/>
    <property type="evidence" value="ECO:0007669"/>
    <property type="project" value="UniProtKB-KW"/>
</dbReference>
<evidence type="ECO:0000256" key="6">
    <source>
        <dbReference type="ARBA" id="ARBA00053369"/>
    </source>
</evidence>
<evidence type="ECO:0000256" key="8">
    <source>
        <dbReference type="ARBA" id="ARBA00068163"/>
    </source>
</evidence>
<dbReference type="Proteomes" id="UP000005289">
    <property type="component" value="Chromosome"/>
</dbReference>
<dbReference type="Pfam" id="PF02545">
    <property type="entry name" value="Maf"/>
    <property type="match status" value="1"/>
</dbReference>
<comment type="catalytic activity">
    <reaction evidence="5 9">
        <text>N(7)-methyl-GTP + H2O = N(7)-methyl-GMP + diphosphate + H(+)</text>
        <dbReference type="Rhea" id="RHEA:58744"/>
        <dbReference type="ChEBI" id="CHEBI:15377"/>
        <dbReference type="ChEBI" id="CHEBI:15378"/>
        <dbReference type="ChEBI" id="CHEBI:33019"/>
        <dbReference type="ChEBI" id="CHEBI:58285"/>
        <dbReference type="ChEBI" id="CHEBI:87133"/>
    </reaction>
</comment>
<dbReference type="SUPFAM" id="SSF52972">
    <property type="entry name" value="ITPase-like"/>
    <property type="match status" value="1"/>
</dbReference>
<dbReference type="HAMAP" id="MF_00528">
    <property type="entry name" value="Maf"/>
    <property type="match status" value="1"/>
</dbReference>
<proteinExistence type="inferred from homology"/>
<dbReference type="NCBIfam" id="TIGR00172">
    <property type="entry name" value="maf"/>
    <property type="match status" value="1"/>
</dbReference>
<feature type="site" description="Important for substrate specificity" evidence="9">
    <location>
        <position position="15"/>
    </location>
</feature>
<evidence type="ECO:0000256" key="7">
    <source>
        <dbReference type="ARBA" id="ARBA00060749"/>
    </source>
</evidence>
<evidence type="ECO:0000256" key="5">
    <source>
        <dbReference type="ARBA" id="ARBA00050213"/>
    </source>
</evidence>
<keyword evidence="3 9" id="KW-0378">Hydrolase</keyword>
<dbReference type="CDD" id="cd00555">
    <property type="entry name" value="Maf"/>
    <property type="match status" value="1"/>
</dbReference>
<dbReference type="InterPro" id="IPR029001">
    <property type="entry name" value="ITPase-like_fam"/>
</dbReference>
<dbReference type="PANTHER" id="PTHR43213">
    <property type="entry name" value="BIFUNCTIONAL DTTP/UTP PYROPHOSPHATASE/METHYLTRANSFERASE PROTEIN-RELATED"/>
    <property type="match status" value="1"/>
</dbReference>
<keyword evidence="2 9" id="KW-0963">Cytoplasm</keyword>
<accession>W0DMR7</accession>
<dbReference type="EMBL" id="CP007029">
    <property type="protein sequence ID" value="AHE98160.1"/>
    <property type="molecule type" value="Genomic_DNA"/>
</dbReference>
<dbReference type="HOGENOM" id="CLU_040416_1_0_6"/>
<protein>
    <recommendedName>
        <fullName evidence="8 9">7-methyl-GTP pyrophosphatase</fullName>
        <shortName evidence="9">m(7)GTP pyrophosphatase</shortName>
        <ecNumber evidence="9">3.6.1.-</ecNumber>
    </recommendedName>
</protein>
<dbReference type="STRING" id="713585.THITH_07655"/>
<evidence type="ECO:0000313" key="11">
    <source>
        <dbReference type="Proteomes" id="UP000005289"/>
    </source>
</evidence>
<dbReference type="InterPro" id="IPR003697">
    <property type="entry name" value="Maf-like"/>
</dbReference>
<comment type="similarity">
    <text evidence="7 9">Belongs to the Maf family. YceF subfamily.</text>
</comment>
<keyword evidence="4 9" id="KW-0546">Nucleotide metabolism</keyword>
<evidence type="ECO:0000313" key="10">
    <source>
        <dbReference type="EMBL" id="AHE98160.1"/>
    </source>
</evidence>
<dbReference type="FunFam" id="3.90.950.10:FF:000005">
    <property type="entry name" value="7-methyl-GTP pyrophosphatase"/>
    <property type="match status" value="1"/>
</dbReference>
<sequence length="205" mass="21929">MATARPLVLASTSSYRKALLQRLGVVFQTAAPRIDESPLSGEAPEAMVARLAAAKAADVARDHPAALVIGSDQCAAVGGRILGKPGSHERASEQLAALSGQRVVFYTGLCLIDSAGNRQWLETVPYAVEMRSLASEEIERYLRVDRPYDCAGSFRSEGLGISLFRRMEGDDPTALIGLPLIRLCDWLREAGLPIPSQAPPEQSAG</sequence>
<evidence type="ECO:0000256" key="3">
    <source>
        <dbReference type="ARBA" id="ARBA00022801"/>
    </source>
</evidence>
<dbReference type="PIRSF" id="PIRSF006305">
    <property type="entry name" value="Maf"/>
    <property type="match status" value="1"/>
</dbReference>
<dbReference type="GO" id="GO:0047429">
    <property type="term" value="F:nucleoside triphosphate diphosphatase activity"/>
    <property type="evidence" value="ECO:0007669"/>
    <property type="project" value="InterPro"/>
</dbReference>
<dbReference type="OrthoDB" id="9813694at2"/>
<evidence type="ECO:0000256" key="2">
    <source>
        <dbReference type="ARBA" id="ARBA00022490"/>
    </source>
</evidence>
<reference evidence="10 11" key="1">
    <citation type="submission" date="2013-12" db="EMBL/GenBank/DDBJ databases">
        <authorList>
            <consortium name="DOE Joint Genome Institute"/>
            <person name="Muyzer G."/>
            <person name="Huntemann M."/>
            <person name="Han J."/>
            <person name="Chen A."/>
            <person name="Kyrpides N."/>
            <person name="Mavromatis K."/>
            <person name="Markowitz V."/>
            <person name="Palaniappan K."/>
            <person name="Ivanova N."/>
            <person name="Schaumberg A."/>
            <person name="Pati A."/>
            <person name="Liolios K."/>
            <person name="Nordberg H.P."/>
            <person name="Cantor M.N."/>
            <person name="Hua S.X."/>
            <person name="Woyke T."/>
        </authorList>
    </citation>
    <scope>NUCLEOTIDE SEQUENCE [LARGE SCALE GENOMIC DNA]</scope>
    <source>
        <strain evidence="10 11">ARh 1</strain>
    </source>
</reference>
<dbReference type="PANTHER" id="PTHR43213:SF10">
    <property type="entry name" value="7-METHYL-GTP PYROPHOSPHATASE"/>
    <property type="match status" value="1"/>
</dbReference>
<name>W0DMR7_9GAMM</name>
<dbReference type="GO" id="GO:0005737">
    <property type="term" value="C:cytoplasm"/>
    <property type="evidence" value="ECO:0007669"/>
    <property type="project" value="UniProtKB-SubCell"/>
</dbReference>
<feature type="site" description="Important for substrate specificity" evidence="9">
    <location>
        <position position="157"/>
    </location>
</feature>
<comment type="subcellular location">
    <subcellularLocation>
        <location evidence="1 9">Cytoplasm</location>
    </subcellularLocation>
</comment>
<feature type="active site" description="Proton acceptor" evidence="9">
    <location>
        <position position="72"/>
    </location>
</feature>
<dbReference type="Gene3D" id="3.90.950.10">
    <property type="match status" value="1"/>
</dbReference>
<keyword evidence="11" id="KW-1185">Reference proteome</keyword>
<comment type="function">
    <text evidence="6 9">Nucleoside triphosphate pyrophosphatase that hydrolyzes 7-methyl-GTP (m(7)GTP). May have a dual role in cell division arrest and in preventing the incorporation of modified nucleotides into cellular nucleic acids.</text>
</comment>
<feature type="site" description="Important for substrate specificity" evidence="9">
    <location>
        <position position="73"/>
    </location>
</feature>
<evidence type="ECO:0000256" key="9">
    <source>
        <dbReference type="HAMAP-Rule" id="MF_00528"/>
    </source>
</evidence>
<organism evidence="10 11">
    <name type="scientific">Thioalkalivibrio paradoxus ARh 1</name>
    <dbReference type="NCBI Taxonomy" id="713585"/>
    <lineage>
        <taxon>Bacteria</taxon>
        <taxon>Pseudomonadati</taxon>
        <taxon>Pseudomonadota</taxon>
        <taxon>Gammaproteobacteria</taxon>
        <taxon>Chromatiales</taxon>
        <taxon>Ectothiorhodospiraceae</taxon>
        <taxon>Thioalkalivibrio</taxon>
    </lineage>
</organism>
<evidence type="ECO:0000256" key="4">
    <source>
        <dbReference type="ARBA" id="ARBA00023080"/>
    </source>
</evidence>
<dbReference type="RefSeq" id="WP_006747715.1">
    <property type="nucleotide sequence ID" value="NZ_CP007029.1"/>
</dbReference>
<evidence type="ECO:0000256" key="1">
    <source>
        <dbReference type="ARBA" id="ARBA00004496"/>
    </source>
</evidence>
<comment type="cofactor">
    <cofactor evidence="9">
        <name>a divalent metal cation</name>
        <dbReference type="ChEBI" id="CHEBI:60240"/>
    </cofactor>
</comment>
<dbReference type="EC" id="3.6.1.-" evidence="9"/>
<dbReference type="KEGG" id="tti:THITH_07655"/>
<dbReference type="AlphaFoldDB" id="W0DMR7"/>
<comment type="caution">
    <text evidence="9">Lacks conserved residue(s) required for the propagation of feature annotation.</text>
</comment>